<accession>A0ABS4WSF2</accession>
<proteinExistence type="predicted"/>
<dbReference type="PANTHER" id="PTHR35560">
    <property type="entry name" value="BLL0132 PROTEIN"/>
    <property type="match status" value="1"/>
</dbReference>
<dbReference type="PANTHER" id="PTHR35560:SF3">
    <property type="entry name" value="PEPTIDASE S9 PROLYL OLIGOPEPTIDASE CATALYTIC DOMAIN-CONTAINING PROTEIN"/>
    <property type="match status" value="1"/>
</dbReference>
<evidence type="ECO:0000313" key="2">
    <source>
        <dbReference type="Proteomes" id="UP000703720"/>
    </source>
</evidence>
<evidence type="ECO:0008006" key="3">
    <source>
        <dbReference type="Google" id="ProtNLM"/>
    </source>
</evidence>
<dbReference type="InterPro" id="IPR029058">
    <property type="entry name" value="AB_hydrolase_fold"/>
</dbReference>
<keyword evidence="2" id="KW-1185">Reference proteome</keyword>
<reference evidence="1 2" key="1">
    <citation type="submission" date="2021-03" db="EMBL/GenBank/DDBJ databases">
        <title>Sequencing the genomes of 1000 actinobacteria strains.</title>
        <authorList>
            <person name="Klenk H.-P."/>
        </authorList>
    </citation>
    <scope>NUCLEOTIDE SEQUENCE [LARGE SCALE GENOMIC DNA]</scope>
    <source>
        <strain evidence="1 2">DSM 13468</strain>
    </source>
</reference>
<gene>
    <name evidence="1" type="ORF">JOF42_002622</name>
</gene>
<dbReference type="EMBL" id="JAGIOA010000001">
    <property type="protein sequence ID" value="MBP2379127.1"/>
    <property type="molecule type" value="Genomic_DNA"/>
</dbReference>
<comment type="caution">
    <text evidence="1">The sequence shown here is derived from an EMBL/GenBank/DDBJ whole genome shotgun (WGS) entry which is preliminary data.</text>
</comment>
<name>A0ABS4WSF2_9MICO</name>
<organism evidence="1 2">
    <name type="scientific">Microbacterium phyllosphaerae</name>
    <dbReference type="NCBI Taxonomy" id="124798"/>
    <lineage>
        <taxon>Bacteria</taxon>
        <taxon>Bacillati</taxon>
        <taxon>Actinomycetota</taxon>
        <taxon>Actinomycetes</taxon>
        <taxon>Micrococcales</taxon>
        <taxon>Microbacteriaceae</taxon>
        <taxon>Microbacterium</taxon>
    </lineage>
</organism>
<dbReference type="Proteomes" id="UP000703720">
    <property type="component" value="Unassembled WGS sequence"/>
</dbReference>
<dbReference type="Gene3D" id="3.40.50.1820">
    <property type="entry name" value="alpha/beta hydrolase"/>
    <property type="match status" value="1"/>
</dbReference>
<dbReference type="SUPFAM" id="SSF53474">
    <property type="entry name" value="alpha/beta-Hydrolases"/>
    <property type="match status" value="1"/>
</dbReference>
<evidence type="ECO:0000313" key="1">
    <source>
        <dbReference type="EMBL" id="MBP2379127.1"/>
    </source>
</evidence>
<dbReference type="RefSeq" id="WP_210098245.1">
    <property type="nucleotide sequence ID" value="NZ_BAAAIO010000003.1"/>
</dbReference>
<sequence>MSIVLSAALAACSPIPPVSGLLGSGKYVLRVEGREPIPVYYVTGARATEQATIIVVMHGVERNAADYRNTWTELVRDRDVVVVAPQFSDDEFPDAENYNLGGLADAEGSNDDDSRVLDGAYGYIEPLFEDARDRIGGGQSGFSMFGHSAGAQFVHRYVEFVPHAPVDVAVAANAGWYTMPDDSARFPFGLDGPDAPDFDATAAFGRQLIVLLGTDDVGTKNLRRDPDASAQGDTRLERGREFFDRSMRAAEQDGVAFRWELHEVPGVDHDQVAMAAAAVHYLLDRGRAR</sequence>
<protein>
    <recommendedName>
        <fullName evidence="3">Alpha/beta hydrolase</fullName>
    </recommendedName>
</protein>